<keyword evidence="3" id="KW-1185">Reference proteome</keyword>
<accession>I0IIF0</accession>
<dbReference type="Proteomes" id="UP000007881">
    <property type="component" value="Chromosome"/>
</dbReference>
<dbReference type="SUPFAM" id="SSF51735">
    <property type="entry name" value="NAD(P)-binding Rossmann-fold domains"/>
    <property type="match status" value="1"/>
</dbReference>
<dbReference type="InterPro" id="IPR036291">
    <property type="entry name" value="NAD(P)-bd_dom_sf"/>
</dbReference>
<dbReference type="Gene3D" id="3.40.50.720">
    <property type="entry name" value="NAD(P)-binding Rossmann-like Domain"/>
    <property type="match status" value="1"/>
</dbReference>
<protein>
    <submittedName>
        <fullName evidence="2">Putative oxidoreductase</fullName>
    </submittedName>
</protein>
<dbReference type="GO" id="GO:0016491">
    <property type="term" value="F:oxidoreductase activity"/>
    <property type="evidence" value="ECO:0007669"/>
    <property type="project" value="InterPro"/>
</dbReference>
<dbReference type="InterPro" id="IPR013149">
    <property type="entry name" value="ADH-like_C"/>
</dbReference>
<dbReference type="eggNOG" id="COG0604">
    <property type="taxonomic scope" value="Bacteria"/>
</dbReference>
<evidence type="ECO:0000313" key="3">
    <source>
        <dbReference type="Proteomes" id="UP000007881"/>
    </source>
</evidence>
<feature type="domain" description="Enoyl reductase (ER)" evidence="1">
    <location>
        <begin position="11"/>
        <end position="335"/>
    </location>
</feature>
<dbReference type="PANTHER" id="PTHR45033:SF2">
    <property type="entry name" value="ZINC-TYPE ALCOHOL DEHYDROGENASE-LIKE PROTEIN C1773.06C"/>
    <property type="match status" value="1"/>
</dbReference>
<name>I0IIF0_PHYMF</name>
<evidence type="ECO:0000259" key="1">
    <source>
        <dbReference type="SMART" id="SM00829"/>
    </source>
</evidence>
<dbReference type="SUPFAM" id="SSF50129">
    <property type="entry name" value="GroES-like"/>
    <property type="match status" value="1"/>
</dbReference>
<dbReference type="EMBL" id="AP012338">
    <property type="protein sequence ID" value="BAM05038.1"/>
    <property type="molecule type" value="Genomic_DNA"/>
</dbReference>
<evidence type="ECO:0000313" key="2">
    <source>
        <dbReference type="EMBL" id="BAM05038.1"/>
    </source>
</evidence>
<dbReference type="PATRIC" id="fig|1142394.8.peg.2977"/>
<proteinExistence type="predicted"/>
<dbReference type="Pfam" id="PF00107">
    <property type="entry name" value="ADH_zinc_N"/>
    <property type="match status" value="1"/>
</dbReference>
<dbReference type="SMART" id="SM00829">
    <property type="entry name" value="PKS_ER"/>
    <property type="match status" value="1"/>
</dbReference>
<reference evidence="2 3" key="1">
    <citation type="submission" date="2012-02" db="EMBL/GenBank/DDBJ databases">
        <title>Complete genome sequence of Phycisphaera mikurensis NBRC 102666.</title>
        <authorList>
            <person name="Ankai A."/>
            <person name="Hosoyama A."/>
            <person name="Terui Y."/>
            <person name="Sekine M."/>
            <person name="Fukai R."/>
            <person name="Kato Y."/>
            <person name="Nakamura S."/>
            <person name="Yamada-Narita S."/>
            <person name="Kawakoshi A."/>
            <person name="Fukunaga Y."/>
            <person name="Yamazaki S."/>
            <person name="Fujita N."/>
        </authorList>
    </citation>
    <scope>NUCLEOTIDE SEQUENCE [LARGE SCALE GENOMIC DNA]</scope>
    <source>
        <strain evidence="3">NBRC 102666 / KCTC 22515 / FYK2301M01</strain>
    </source>
</reference>
<dbReference type="STRING" id="1142394.PSMK_28790"/>
<sequence>MKAYRIVSDAGVPEAISRVDVEEPGELLPHEVRVEVHACSLNFRDLIVTRGGYPRNDTSPVVPLSDASGEVVEVGSAVRRWSEGDRVMPNFLAKHPAGGLTEAGARSSLGGGLEGVLAERIVASEEALVRVPAHLSHEQAATLPCAGVTAWNALTSAGLKPGDTVLLLGTGGVSVFGLQLAHAAGATTIVTSSSDEKLGLARGLGADHVINYGNTPDWHEEVLRITGGRGVDNVLEVGGAGTLERSLKSVRVGGTISLIGLLTNPDEQPSVLPALLNAQTIRGIYVGSVAQFEGLAQAVEANRIKPKIDRTFAFEEAVEAYSYFQQQKHVGKVVIRVR</sequence>
<dbReference type="HOGENOM" id="CLU_026673_3_4_0"/>
<dbReference type="OrthoDB" id="9787435at2"/>
<dbReference type="KEGG" id="phm:PSMK_28790"/>
<dbReference type="Pfam" id="PF08240">
    <property type="entry name" value="ADH_N"/>
    <property type="match status" value="1"/>
</dbReference>
<dbReference type="CDD" id="cd08276">
    <property type="entry name" value="MDR7"/>
    <property type="match status" value="1"/>
</dbReference>
<dbReference type="AlphaFoldDB" id="I0IIF0"/>
<dbReference type="PANTHER" id="PTHR45033">
    <property type="match status" value="1"/>
</dbReference>
<dbReference type="InterPro" id="IPR020843">
    <property type="entry name" value="ER"/>
</dbReference>
<dbReference type="InterPro" id="IPR013154">
    <property type="entry name" value="ADH-like_N"/>
</dbReference>
<dbReference type="InterPro" id="IPR052711">
    <property type="entry name" value="Zinc_ADH-like"/>
</dbReference>
<organism evidence="2 3">
    <name type="scientific">Phycisphaera mikurensis (strain NBRC 102666 / KCTC 22515 / FYK2301M01)</name>
    <dbReference type="NCBI Taxonomy" id="1142394"/>
    <lineage>
        <taxon>Bacteria</taxon>
        <taxon>Pseudomonadati</taxon>
        <taxon>Planctomycetota</taxon>
        <taxon>Phycisphaerae</taxon>
        <taxon>Phycisphaerales</taxon>
        <taxon>Phycisphaeraceae</taxon>
        <taxon>Phycisphaera</taxon>
    </lineage>
</organism>
<dbReference type="InterPro" id="IPR011032">
    <property type="entry name" value="GroES-like_sf"/>
</dbReference>
<dbReference type="Gene3D" id="3.90.180.10">
    <property type="entry name" value="Medium-chain alcohol dehydrogenases, catalytic domain"/>
    <property type="match status" value="1"/>
</dbReference>
<dbReference type="RefSeq" id="WP_014438248.1">
    <property type="nucleotide sequence ID" value="NC_017080.1"/>
</dbReference>
<gene>
    <name evidence="2" type="ordered locus">PSMK_28790</name>
</gene>